<evidence type="ECO:0000256" key="6">
    <source>
        <dbReference type="SAM" id="MobiDB-lite"/>
    </source>
</evidence>
<evidence type="ECO:0000313" key="9">
    <source>
        <dbReference type="Proteomes" id="UP000634136"/>
    </source>
</evidence>
<dbReference type="PANTHER" id="PTHR31194:SF140">
    <property type="entry name" value="ETHYLENE-RESPONSIVE TRANSCRIPTION FACTOR CRF2"/>
    <property type="match status" value="1"/>
</dbReference>
<comment type="subcellular location">
    <subcellularLocation>
        <location evidence="1">Nucleus</location>
    </subcellularLocation>
</comment>
<dbReference type="Proteomes" id="UP000634136">
    <property type="component" value="Unassembled WGS sequence"/>
</dbReference>
<dbReference type="AlphaFoldDB" id="A0A834T1H5"/>
<organism evidence="8 9">
    <name type="scientific">Senna tora</name>
    <dbReference type="NCBI Taxonomy" id="362788"/>
    <lineage>
        <taxon>Eukaryota</taxon>
        <taxon>Viridiplantae</taxon>
        <taxon>Streptophyta</taxon>
        <taxon>Embryophyta</taxon>
        <taxon>Tracheophyta</taxon>
        <taxon>Spermatophyta</taxon>
        <taxon>Magnoliopsida</taxon>
        <taxon>eudicotyledons</taxon>
        <taxon>Gunneridae</taxon>
        <taxon>Pentapetalae</taxon>
        <taxon>rosids</taxon>
        <taxon>fabids</taxon>
        <taxon>Fabales</taxon>
        <taxon>Fabaceae</taxon>
        <taxon>Caesalpinioideae</taxon>
        <taxon>Cassia clade</taxon>
        <taxon>Senna</taxon>
    </lineage>
</organism>
<name>A0A834T1H5_9FABA</name>
<evidence type="ECO:0000256" key="3">
    <source>
        <dbReference type="ARBA" id="ARBA00023125"/>
    </source>
</evidence>
<dbReference type="GO" id="GO:0005634">
    <property type="term" value="C:nucleus"/>
    <property type="evidence" value="ECO:0007669"/>
    <property type="project" value="UniProtKB-SubCell"/>
</dbReference>
<protein>
    <submittedName>
        <fullName evidence="8">Ethylene-responsive transcription factor ERF118-like</fullName>
    </submittedName>
</protein>
<keyword evidence="9" id="KW-1185">Reference proteome</keyword>
<evidence type="ECO:0000259" key="7">
    <source>
        <dbReference type="PROSITE" id="PS51032"/>
    </source>
</evidence>
<dbReference type="SMART" id="SM00380">
    <property type="entry name" value="AP2"/>
    <property type="match status" value="1"/>
</dbReference>
<proteinExistence type="predicted"/>
<keyword evidence="5" id="KW-0539">Nucleus</keyword>
<dbReference type="CDD" id="cd00018">
    <property type="entry name" value="AP2"/>
    <property type="match status" value="1"/>
</dbReference>
<dbReference type="PANTHER" id="PTHR31194">
    <property type="entry name" value="SHN SHINE , DNA BINDING / TRANSCRIPTION FACTOR"/>
    <property type="match status" value="1"/>
</dbReference>
<dbReference type="InterPro" id="IPR016177">
    <property type="entry name" value="DNA-bd_dom_sf"/>
</dbReference>
<evidence type="ECO:0000256" key="4">
    <source>
        <dbReference type="ARBA" id="ARBA00023163"/>
    </source>
</evidence>
<reference evidence="8" key="1">
    <citation type="submission" date="2020-09" db="EMBL/GenBank/DDBJ databases">
        <title>Genome-Enabled Discovery of Anthraquinone Biosynthesis in Senna tora.</title>
        <authorList>
            <person name="Kang S.-H."/>
            <person name="Pandey R.P."/>
            <person name="Lee C.-M."/>
            <person name="Sim J.-S."/>
            <person name="Jeong J.-T."/>
            <person name="Choi B.-S."/>
            <person name="Jung M."/>
            <person name="Ginzburg D."/>
            <person name="Zhao K."/>
            <person name="Won S.Y."/>
            <person name="Oh T.-J."/>
            <person name="Yu Y."/>
            <person name="Kim N.-H."/>
            <person name="Lee O.R."/>
            <person name="Lee T.-H."/>
            <person name="Bashyal P."/>
            <person name="Kim T.-S."/>
            <person name="Lee W.-H."/>
            <person name="Kawkins C."/>
            <person name="Kim C.-K."/>
            <person name="Kim J.S."/>
            <person name="Ahn B.O."/>
            <person name="Rhee S.Y."/>
            <person name="Sohng J.K."/>
        </authorList>
    </citation>
    <scope>NUCLEOTIDE SEQUENCE</scope>
    <source>
        <tissue evidence="8">Leaf</tissue>
    </source>
</reference>
<dbReference type="SUPFAM" id="SSF54171">
    <property type="entry name" value="DNA-binding domain"/>
    <property type="match status" value="1"/>
</dbReference>
<accession>A0A834T1H5</accession>
<keyword evidence="2" id="KW-0805">Transcription regulation</keyword>
<keyword evidence="3" id="KW-0238">DNA-binding</keyword>
<feature type="region of interest" description="Disordered" evidence="6">
    <location>
        <begin position="1"/>
        <end position="66"/>
    </location>
</feature>
<evidence type="ECO:0000313" key="8">
    <source>
        <dbReference type="EMBL" id="KAF7813581.1"/>
    </source>
</evidence>
<dbReference type="PRINTS" id="PR00367">
    <property type="entry name" value="ETHRSPELEMNT"/>
</dbReference>
<dbReference type="GO" id="GO:0003677">
    <property type="term" value="F:DNA binding"/>
    <property type="evidence" value="ECO:0007669"/>
    <property type="project" value="UniProtKB-KW"/>
</dbReference>
<feature type="domain" description="AP2/ERF" evidence="7">
    <location>
        <begin position="64"/>
        <end position="105"/>
    </location>
</feature>
<dbReference type="PROSITE" id="PS51032">
    <property type="entry name" value="AP2_ERF"/>
    <property type="match status" value="1"/>
</dbReference>
<evidence type="ECO:0000256" key="2">
    <source>
        <dbReference type="ARBA" id="ARBA00023015"/>
    </source>
</evidence>
<dbReference type="InterPro" id="IPR050913">
    <property type="entry name" value="AP2/ERF_ERF"/>
</dbReference>
<comment type="caution">
    <text evidence="8">The sequence shown here is derived from an EMBL/GenBank/DDBJ whole genome shotgun (WGS) entry which is preliminary data.</text>
</comment>
<sequence>MRKIRVLYTDPDATESSSEEEEENGRSKRFVKEILVPTTRKASSSSSCGGGETTRMGPAGRGKLSRGVRRRKWGTYVAEIRDPIRGVRMWLGTYSTEEEASKVYERKRKEFERLLLESQHSSSSLSSSSSTSLLSSSCVVEAYNVKEAEEEESMIKCLLEEPVMPVLEIDGDGGCVWEMGNQNGNGNGGEGIMSVSSSSVTLESEFSDPELAWIDEALNNQGFTKAKNLSAYKETTELPDIINSSHELGVVRCCQGLPNIVPRSIVSLK</sequence>
<keyword evidence="4" id="KW-0804">Transcription</keyword>
<dbReference type="Gene3D" id="3.30.730.10">
    <property type="entry name" value="AP2/ERF domain"/>
    <property type="match status" value="1"/>
</dbReference>
<evidence type="ECO:0000256" key="5">
    <source>
        <dbReference type="ARBA" id="ARBA00023242"/>
    </source>
</evidence>
<dbReference type="InterPro" id="IPR036955">
    <property type="entry name" value="AP2/ERF_dom_sf"/>
</dbReference>
<gene>
    <name evidence="8" type="ORF">G2W53_034557</name>
</gene>
<dbReference type="InterPro" id="IPR001471">
    <property type="entry name" value="AP2/ERF_dom"/>
</dbReference>
<dbReference type="OrthoDB" id="1276482at2759"/>
<dbReference type="EMBL" id="JAAIUW010000010">
    <property type="protein sequence ID" value="KAF7813581.1"/>
    <property type="molecule type" value="Genomic_DNA"/>
</dbReference>
<dbReference type="GO" id="GO:0003700">
    <property type="term" value="F:DNA-binding transcription factor activity"/>
    <property type="evidence" value="ECO:0007669"/>
    <property type="project" value="InterPro"/>
</dbReference>
<evidence type="ECO:0000256" key="1">
    <source>
        <dbReference type="ARBA" id="ARBA00004123"/>
    </source>
</evidence>